<evidence type="ECO:0000259" key="7">
    <source>
        <dbReference type="PROSITE" id="PS52004"/>
    </source>
</evidence>
<dbReference type="InterPro" id="IPR009081">
    <property type="entry name" value="PP-bd_ACP"/>
</dbReference>
<evidence type="ECO:0000256" key="4">
    <source>
        <dbReference type="PROSITE-ProRule" id="PRU01363"/>
    </source>
</evidence>
<dbReference type="EMBL" id="CAJPDT010000066">
    <property type="protein sequence ID" value="CAF9932622.1"/>
    <property type="molecule type" value="Genomic_DNA"/>
</dbReference>
<reference evidence="9" key="1">
    <citation type="submission" date="2021-03" db="EMBL/GenBank/DDBJ databases">
        <authorList>
            <person name="Tagirdzhanova G."/>
        </authorList>
    </citation>
    <scope>NUCLEOTIDE SEQUENCE</scope>
</reference>
<feature type="region of interest" description="Disordered" evidence="5">
    <location>
        <begin position="1808"/>
        <end position="1828"/>
    </location>
</feature>
<dbReference type="PROSITE" id="PS52004">
    <property type="entry name" value="KS3_2"/>
    <property type="match status" value="1"/>
</dbReference>
<dbReference type="SUPFAM" id="SSF47336">
    <property type="entry name" value="ACP-like"/>
    <property type="match status" value="1"/>
</dbReference>
<dbReference type="InterPro" id="IPR020841">
    <property type="entry name" value="PKS_Beta-ketoAc_synthase_dom"/>
</dbReference>
<evidence type="ECO:0000313" key="9">
    <source>
        <dbReference type="EMBL" id="CAF9932622.1"/>
    </source>
</evidence>
<evidence type="ECO:0000256" key="3">
    <source>
        <dbReference type="ARBA" id="ARBA00022679"/>
    </source>
</evidence>
<dbReference type="Pfam" id="PF02801">
    <property type="entry name" value="Ketoacyl-synt_C"/>
    <property type="match status" value="1"/>
</dbReference>
<protein>
    <recommendedName>
        <fullName evidence="11">Polyketide synthase</fullName>
    </recommendedName>
</protein>
<keyword evidence="3" id="KW-0808">Transferase</keyword>
<dbReference type="InterPro" id="IPR020806">
    <property type="entry name" value="PKS_PP-bd"/>
</dbReference>
<dbReference type="Gene3D" id="3.40.50.1820">
    <property type="entry name" value="alpha/beta hydrolase"/>
    <property type="match status" value="1"/>
</dbReference>
<evidence type="ECO:0000256" key="5">
    <source>
        <dbReference type="SAM" id="MobiDB-lite"/>
    </source>
</evidence>
<dbReference type="SMART" id="SM00827">
    <property type="entry name" value="PKS_AT"/>
    <property type="match status" value="1"/>
</dbReference>
<dbReference type="Pfam" id="PF00550">
    <property type="entry name" value="PP-binding"/>
    <property type="match status" value="1"/>
</dbReference>
<dbReference type="GO" id="GO:0044550">
    <property type="term" value="P:secondary metabolite biosynthetic process"/>
    <property type="evidence" value="ECO:0007669"/>
    <property type="project" value="UniProtKB-ARBA"/>
</dbReference>
<dbReference type="OrthoDB" id="329835at2759"/>
<feature type="domain" description="Ketosynthase family 3 (KS3)" evidence="7">
    <location>
        <begin position="366"/>
        <end position="782"/>
    </location>
</feature>
<dbReference type="InterPro" id="IPR016039">
    <property type="entry name" value="Thiolase-like"/>
</dbReference>
<dbReference type="InterPro" id="IPR029058">
    <property type="entry name" value="AB_hydrolase_fold"/>
</dbReference>
<dbReference type="InterPro" id="IPR049551">
    <property type="entry name" value="PKS_DH_C"/>
</dbReference>
<comment type="caution">
    <text evidence="9">The sequence shown here is derived from an EMBL/GenBank/DDBJ whole genome shotgun (WGS) entry which is preliminary data.</text>
</comment>
<feature type="region of interest" description="N-terminal hotdog fold" evidence="4">
    <location>
        <begin position="1270"/>
        <end position="1401"/>
    </location>
</feature>
<dbReference type="InterPro" id="IPR014043">
    <property type="entry name" value="Acyl_transferase_dom"/>
</dbReference>
<dbReference type="SUPFAM" id="SSF52151">
    <property type="entry name" value="FabD/lysophospholipase-like"/>
    <property type="match status" value="1"/>
</dbReference>
<feature type="compositionally biased region" description="Polar residues" evidence="5">
    <location>
        <begin position="1633"/>
        <end position="1643"/>
    </location>
</feature>
<dbReference type="SUPFAM" id="SSF55048">
    <property type="entry name" value="Probable ACP-binding domain of malonyl-CoA ACP transacylase"/>
    <property type="match status" value="1"/>
</dbReference>
<dbReference type="InterPro" id="IPR016036">
    <property type="entry name" value="Malonyl_transacylase_ACP-bd"/>
</dbReference>
<dbReference type="Pfam" id="PF16073">
    <property type="entry name" value="SAT"/>
    <property type="match status" value="1"/>
</dbReference>
<dbReference type="GO" id="GO:0031177">
    <property type="term" value="F:phosphopantetheine binding"/>
    <property type="evidence" value="ECO:0007669"/>
    <property type="project" value="InterPro"/>
</dbReference>
<dbReference type="SUPFAM" id="SSF53474">
    <property type="entry name" value="alpha/beta-Hydrolases"/>
    <property type="match status" value="1"/>
</dbReference>
<evidence type="ECO:0000256" key="2">
    <source>
        <dbReference type="ARBA" id="ARBA00022553"/>
    </source>
</evidence>
<gene>
    <name evidence="9" type="ORF">IMSHALPRED_008944</name>
</gene>
<dbReference type="Pfam" id="PF14765">
    <property type="entry name" value="PS-DH"/>
    <property type="match status" value="1"/>
</dbReference>
<dbReference type="InterPro" id="IPR014030">
    <property type="entry name" value="Ketoacyl_synth_N"/>
</dbReference>
<dbReference type="Gene3D" id="1.10.1200.10">
    <property type="entry name" value="ACP-like"/>
    <property type="match status" value="1"/>
</dbReference>
<feature type="domain" description="Carrier" evidence="6">
    <location>
        <begin position="1649"/>
        <end position="1723"/>
    </location>
</feature>
<dbReference type="GO" id="GO:0006633">
    <property type="term" value="P:fatty acid biosynthetic process"/>
    <property type="evidence" value="ECO:0007669"/>
    <property type="project" value="TreeGrafter"/>
</dbReference>
<dbReference type="InterPro" id="IPR036736">
    <property type="entry name" value="ACP-like_sf"/>
</dbReference>
<dbReference type="PROSITE" id="PS52019">
    <property type="entry name" value="PKS_MFAS_DH"/>
    <property type="match status" value="1"/>
</dbReference>
<dbReference type="Gene3D" id="3.40.366.10">
    <property type="entry name" value="Malonyl-Coenzyme A Acyl Carrier Protein, domain 2"/>
    <property type="match status" value="2"/>
</dbReference>
<dbReference type="InterPro" id="IPR001031">
    <property type="entry name" value="Thioesterase"/>
</dbReference>
<keyword evidence="1" id="KW-0596">Phosphopantetheine</keyword>
<dbReference type="InterPro" id="IPR049900">
    <property type="entry name" value="PKS_mFAS_DH"/>
</dbReference>
<dbReference type="CDD" id="cd00833">
    <property type="entry name" value="PKS"/>
    <property type="match status" value="1"/>
</dbReference>
<evidence type="ECO:0000313" key="10">
    <source>
        <dbReference type="Proteomes" id="UP000664534"/>
    </source>
</evidence>
<dbReference type="InterPro" id="IPR016035">
    <property type="entry name" value="Acyl_Trfase/lysoPLipase"/>
</dbReference>
<dbReference type="Gene3D" id="3.40.47.10">
    <property type="match status" value="1"/>
</dbReference>
<feature type="active site" description="Proton acceptor; for dehydratase activity" evidence="4">
    <location>
        <position position="1303"/>
    </location>
</feature>
<dbReference type="PROSITE" id="PS50075">
    <property type="entry name" value="CARRIER"/>
    <property type="match status" value="1"/>
</dbReference>
<evidence type="ECO:0000259" key="6">
    <source>
        <dbReference type="PROSITE" id="PS50075"/>
    </source>
</evidence>
<dbReference type="Gene3D" id="3.30.70.3290">
    <property type="match status" value="1"/>
</dbReference>
<feature type="region of interest" description="C-terminal hotdog fold" evidence="4">
    <location>
        <begin position="1431"/>
        <end position="1579"/>
    </location>
</feature>
<feature type="active site" description="Proton donor; for dehydratase activity" evidence="4">
    <location>
        <position position="1492"/>
    </location>
</feature>
<evidence type="ECO:0000259" key="8">
    <source>
        <dbReference type="PROSITE" id="PS52019"/>
    </source>
</evidence>
<feature type="region of interest" description="Disordered" evidence="5">
    <location>
        <begin position="1746"/>
        <end position="1774"/>
    </location>
</feature>
<organism evidence="9 10">
    <name type="scientific">Imshaugia aleurites</name>
    <dbReference type="NCBI Taxonomy" id="172621"/>
    <lineage>
        <taxon>Eukaryota</taxon>
        <taxon>Fungi</taxon>
        <taxon>Dikarya</taxon>
        <taxon>Ascomycota</taxon>
        <taxon>Pezizomycotina</taxon>
        <taxon>Lecanoromycetes</taxon>
        <taxon>OSLEUM clade</taxon>
        <taxon>Lecanoromycetidae</taxon>
        <taxon>Lecanorales</taxon>
        <taxon>Lecanorineae</taxon>
        <taxon>Parmeliaceae</taxon>
        <taxon>Imshaugia</taxon>
    </lineage>
</organism>
<dbReference type="SMART" id="SM00825">
    <property type="entry name" value="PKS_KS"/>
    <property type="match status" value="1"/>
</dbReference>
<dbReference type="PROSITE" id="PS00012">
    <property type="entry name" value="PHOSPHOPANTETHEINE"/>
    <property type="match status" value="1"/>
</dbReference>
<keyword evidence="10" id="KW-1185">Reference proteome</keyword>
<dbReference type="Pfam" id="PF22621">
    <property type="entry name" value="CurL-like_PKS_C"/>
    <property type="match status" value="1"/>
</dbReference>
<name>A0A8H3FX26_9LECA</name>
<dbReference type="Pfam" id="PF00109">
    <property type="entry name" value="ketoacyl-synt"/>
    <property type="match status" value="1"/>
</dbReference>
<dbReference type="SMART" id="SM00823">
    <property type="entry name" value="PKS_PP"/>
    <property type="match status" value="1"/>
</dbReference>
<dbReference type="InterPro" id="IPR006162">
    <property type="entry name" value="Ppantetheine_attach_site"/>
</dbReference>
<feature type="domain" description="PKS/mFAS DH" evidence="8">
    <location>
        <begin position="1270"/>
        <end position="1579"/>
    </location>
</feature>
<sequence>MSSQVLLLFGDQTAEKLLAIRRLARVSKTSPLLQRFLREATDVVHSEVAKLSLQRRNAFFAFDSLVDLAEKHAKQECPDDVVSTALITIIRLGDLILYMQSNPKLLEDSETAVHSLGLCTGLLPAAVAAVSRNTEDVHNFGLEIVAISIRLMEGIRSRSQQIEALPGTWAFTVVGAGSDDSKAVLDDFHQAQNLPDHNRAFIGVASRTWTTIFGPPSTLDKLWKHSPQLGLAPKLKLNAFSAVHSAHLPMLDTEKIIGESLMLMTPLTSKVRIVSSSTCEPFVASDLGTLLYEMILDIAQNTLRLTDAVQTIVSDLRKIGDVDLVVLGPTAHTSLVQSALREKYINVNLTSEPEPPVSGYDLRGGSDLVAIVGMSGRFPGSDNVYDFWDTLQKGQDFHQKATLKNSLNTQYGCFIEQPGLFDSRLFNVSPREAAQMDPMQRLLLMASYEAMEMAGYAPDGSASTNTKRIATYMAQTTDDWRSVNECQGTDIYYIPGIARAFTPGRLNYHFKWEGASYSVDAACAGGTTSVAMACAALLARECDTALAGGGSILAAPGVWSGLCKGGFLSPTGNCKTLREDADGYCRGEGVGVVVLKRLEDAIADNDNIQAVITSSGRSYSADAASITQPHAESQAKLYRRVLQDASVDPLDIGYVEMHGTGTQWGDLMEVTSISEVFGEGRTKEFPLVIGAVKANIGHGEAAAGVSSLIKNIMMFREPDIIPPQPGWPFKLNPKLPRMDKLNIKVADGKASFAARPKGDGKKRLLLNNFDAAGGNTCLVLEEAPERPQKGEDPRTYHVVACSARTPYSLKANKERLLMYLQSDEDVAISDVAYTTTARRMHDVFRSSYVAQTPKDLIRLISNDLEQPVVAKPKAASGHGSVVFAFTGQGSLYPGMGKQLFETSACFRDSILSYQKICDSQGLPYVVDIIADDGVDVGSKNMAQVQLAIVFIELALANLWKSWGLQPNLLIGHSLGEYAALCVSGVLSVSDALYLVGKRSSMIMDKCTPGSSGMLAVAASVKTIEEVLASHNLASCEISCMNAPEMSVVSGTHKDLKSLQGLLNAKVRTTFLKVTYGFHSAQIDPILKGLKSSASGVTFAKPQIPIASTLIGDIVSDVGTFNPEYLARQAREPVNFSGALQACKSKAYVDDQTLWMEIGPDPVCLGLARATLEIPSERLLPSLKSNEENWKTISSAVSRAYLSKLPVAWVDFHHEYVGALTLLELPTYAFDLKDYWATYKQEKLVPGVEKAPAKLLAPAAPERKNVGTTCVQWVENETFEGDKISATFSSHTSEPKLFAAIQGHLVDNTAICPATVFCDIALTAAKYLYEGANPGKAVPSMSLWGLDITHPLVVPVVDPLQTIEISAVKSAGRDWSVHVSFNSKDSVSSHEHGSCDIRFGKNDERKAEFSRSLHLVSKRIDALTNSAVAGLSHRLQRPIVYKLFTSLVNYGEKYQGLEEVFLDNTGYGDTAARVKLGAHPDSGTFTESPYWTDTIIHLAGFVLNGDVALSPDDAYISAGFEAFHIFEKLSDTKTYTTYVSMQPSEKPNVVTGDVYVFDGSRLVALCGGLYFHKMTKKVLRIIFGQGAPPPAKKAVQPKAAAPKPVAQTVPAATSLQKSLSDSDESSAYDSSASGTAKSSPPSSVDNDDGPDVAEGLLAIIAAESGFDAADMEPSTEFADMGLDSLMSIAIISAAKRDMDLELPATFFTDNATVADVRKEFGKEAAAPAASAVETLSAKVKETPVPAVETPSAKVKETPAPVRAPSTAPSTEYMANDPEPYEKIGDIITPESSGTSSPAPVSPVMPARAAIPTHKPAPKPKQAPKSKPAAAAKFDLDAYSSNVVLIRGKRSSKETPLMLITDGAGSAAAYIHLPAMKSGTPIFALESPFLRDPSAYECSVEEACSLYVKGMRKTQPKGPYIVGGWSAGAVYAYETTRQLLEAGEKVLGLILIDMRVPKAMPDALEPSVELIESAGLFTGVERAGQAESPQAMRLKQHLVSTVKALVFYSPKPVPADNRPGHTTLIWAQKGLSEAGKENVLDLPSGQGSTMAEEHGEAEMGQGVEDPQAGMKSWFFAKRSAFGPNGWDTLTRGEVECHVIEGADHFSMVVPPKVCLLYLLLLFPTSIFIEHDADRLLLEQVKVLGQILEGAVKKCAGI</sequence>
<dbReference type="PANTHER" id="PTHR43775:SF37">
    <property type="entry name" value="SI:DKEY-61P9.11"/>
    <property type="match status" value="1"/>
</dbReference>
<dbReference type="Pfam" id="PF00698">
    <property type="entry name" value="Acyl_transf_1"/>
    <property type="match status" value="1"/>
</dbReference>
<dbReference type="InterPro" id="IPR042104">
    <property type="entry name" value="PKS_dehydratase_sf"/>
</dbReference>
<dbReference type="Proteomes" id="UP000664534">
    <property type="component" value="Unassembled WGS sequence"/>
</dbReference>
<dbReference type="InterPro" id="IPR014031">
    <property type="entry name" value="Ketoacyl_synth_C"/>
</dbReference>
<dbReference type="Pfam" id="PF00975">
    <property type="entry name" value="Thioesterase"/>
    <property type="match status" value="1"/>
</dbReference>
<dbReference type="InterPro" id="IPR050091">
    <property type="entry name" value="PKS_NRPS_Biosynth_Enz"/>
</dbReference>
<dbReference type="InterPro" id="IPR001227">
    <property type="entry name" value="Ac_transferase_dom_sf"/>
</dbReference>
<dbReference type="InterPro" id="IPR032088">
    <property type="entry name" value="SAT"/>
</dbReference>
<dbReference type="GO" id="GO:0004312">
    <property type="term" value="F:fatty acid synthase activity"/>
    <property type="evidence" value="ECO:0007669"/>
    <property type="project" value="TreeGrafter"/>
</dbReference>
<feature type="region of interest" description="Disordered" evidence="5">
    <location>
        <begin position="1591"/>
        <end position="1649"/>
    </location>
</feature>
<proteinExistence type="predicted"/>
<dbReference type="NCBIfam" id="TIGR04532">
    <property type="entry name" value="PT_fungal_PKS"/>
    <property type="match status" value="1"/>
</dbReference>
<dbReference type="PANTHER" id="PTHR43775">
    <property type="entry name" value="FATTY ACID SYNTHASE"/>
    <property type="match status" value="1"/>
</dbReference>
<evidence type="ECO:0008006" key="11">
    <source>
        <dbReference type="Google" id="ProtNLM"/>
    </source>
</evidence>
<evidence type="ECO:0000256" key="1">
    <source>
        <dbReference type="ARBA" id="ARBA00022450"/>
    </source>
</evidence>
<dbReference type="Gene3D" id="3.10.129.110">
    <property type="entry name" value="Polyketide synthase dehydratase"/>
    <property type="match status" value="1"/>
</dbReference>
<accession>A0A8H3FX26</accession>
<dbReference type="InterPro" id="IPR030918">
    <property type="entry name" value="PT_fungal_PKS"/>
</dbReference>
<keyword evidence="2" id="KW-0597">Phosphoprotein</keyword>
<dbReference type="SUPFAM" id="SSF53901">
    <property type="entry name" value="Thiolase-like"/>
    <property type="match status" value="1"/>
</dbReference>
<feature type="compositionally biased region" description="Low complexity" evidence="5">
    <location>
        <begin position="1591"/>
        <end position="1619"/>
    </location>
</feature>